<feature type="transmembrane region" description="Helical" evidence="7">
    <location>
        <begin position="133"/>
        <end position="155"/>
    </location>
</feature>
<evidence type="ECO:0000259" key="8">
    <source>
        <dbReference type="PROSITE" id="PS50850"/>
    </source>
</evidence>
<feature type="transmembrane region" description="Helical" evidence="7">
    <location>
        <begin position="161"/>
        <end position="183"/>
    </location>
</feature>
<feature type="compositionally biased region" description="Low complexity" evidence="6">
    <location>
        <begin position="389"/>
        <end position="400"/>
    </location>
</feature>
<dbReference type="InterPro" id="IPR050189">
    <property type="entry name" value="MFS_Efflux_Transporters"/>
</dbReference>
<evidence type="ECO:0000313" key="9">
    <source>
        <dbReference type="EMBL" id="GIG88558.1"/>
    </source>
</evidence>
<protein>
    <submittedName>
        <fullName evidence="9">Chloramphenicol resistance protein</fullName>
    </submittedName>
</protein>
<feature type="transmembrane region" description="Helical" evidence="7">
    <location>
        <begin position="293"/>
        <end position="317"/>
    </location>
</feature>
<evidence type="ECO:0000256" key="7">
    <source>
        <dbReference type="SAM" id="Phobius"/>
    </source>
</evidence>
<dbReference type="Proteomes" id="UP000646749">
    <property type="component" value="Unassembled WGS sequence"/>
</dbReference>
<name>A0ABQ4E1H2_9ACTN</name>
<dbReference type="Pfam" id="PF07690">
    <property type="entry name" value="MFS_1"/>
    <property type="match status" value="1"/>
</dbReference>
<feature type="region of interest" description="Disordered" evidence="6">
    <location>
        <begin position="389"/>
        <end position="425"/>
    </location>
</feature>
<dbReference type="InterPro" id="IPR020846">
    <property type="entry name" value="MFS_dom"/>
</dbReference>
<feature type="transmembrane region" description="Helical" evidence="7">
    <location>
        <begin position="267"/>
        <end position="287"/>
    </location>
</feature>
<dbReference type="PROSITE" id="PS50850">
    <property type="entry name" value="MFS"/>
    <property type="match status" value="1"/>
</dbReference>
<feature type="domain" description="Major facilitator superfamily (MFS) profile" evidence="8">
    <location>
        <begin position="9"/>
        <end position="380"/>
    </location>
</feature>
<feature type="transmembrane region" description="Helical" evidence="7">
    <location>
        <begin position="107"/>
        <end position="126"/>
    </location>
</feature>
<reference evidence="9 10" key="1">
    <citation type="submission" date="2021-01" db="EMBL/GenBank/DDBJ databases">
        <title>Whole genome shotgun sequence of Plantactinospora endophytica NBRC 110450.</title>
        <authorList>
            <person name="Komaki H."/>
            <person name="Tamura T."/>
        </authorList>
    </citation>
    <scope>NUCLEOTIDE SEQUENCE [LARGE SCALE GENOMIC DNA]</scope>
    <source>
        <strain evidence="9 10">NBRC 110450</strain>
    </source>
</reference>
<dbReference type="EMBL" id="BONW01000016">
    <property type="protein sequence ID" value="GIG88558.1"/>
    <property type="molecule type" value="Genomic_DNA"/>
</dbReference>
<dbReference type="InterPro" id="IPR036259">
    <property type="entry name" value="MFS_trans_sf"/>
</dbReference>
<keyword evidence="10" id="KW-1185">Reference proteome</keyword>
<dbReference type="Gene3D" id="1.20.1250.20">
    <property type="entry name" value="MFS general substrate transporter like domains"/>
    <property type="match status" value="1"/>
</dbReference>
<dbReference type="PANTHER" id="PTHR43124">
    <property type="entry name" value="PURINE EFFLUX PUMP PBUE"/>
    <property type="match status" value="1"/>
</dbReference>
<dbReference type="InterPro" id="IPR011701">
    <property type="entry name" value="MFS"/>
</dbReference>
<keyword evidence="4 7" id="KW-1133">Transmembrane helix</keyword>
<gene>
    <name evidence="9" type="ORF">Pen02_34940</name>
</gene>
<evidence type="ECO:0000256" key="5">
    <source>
        <dbReference type="ARBA" id="ARBA00023136"/>
    </source>
</evidence>
<keyword evidence="2" id="KW-1003">Cell membrane</keyword>
<proteinExistence type="predicted"/>
<feature type="transmembrane region" description="Helical" evidence="7">
    <location>
        <begin position="49"/>
        <end position="67"/>
    </location>
</feature>
<feature type="transmembrane region" description="Helical" evidence="7">
    <location>
        <begin position="355"/>
        <end position="374"/>
    </location>
</feature>
<comment type="subcellular location">
    <subcellularLocation>
        <location evidence="1">Cell membrane</location>
        <topology evidence="1">Multi-pass membrane protein</topology>
    </subcellularLocation>
</comment>
<dbReference type="CDD" id="cd17324">
    <property type="entry name" value="MFS_NepI_like"/>
    <property type="match status" value="1"/>
</dbReference>
<evidence type="ECO:0000256" key="2">
    <source>
        <dbReference type="ARBA" id="ARBA00022475"/>
    </source>
</evidence>
<evidence type="ECO:0000256" key="3">
    <source>
        <dbReference type="ARBA" id="ARBA00022692"/>
    </source>
</evidence>
<dbReference type="PANTHER" id="PTHR43124:SF3">
    <property type="entry name" value="CHLORAMPHENICOL EFFLUX PUMP RV0191"/>
    <property type="match status" value="1"/>
</dbReference>
<evidence type="ECO:0000256" key="6">
    <source>
        <dbReference type="SAM" id="MobiDB-lite"/>
    </source>
</evidence>
<comment type="caution">
    <text evidence="9">The sequence shown here is derived from an EMBL/GenBank/DDBJ whole genome shotgun (WGS) entry which is preliminary data.</text>
</comment>
<evidence type="ECO:0000256" key="1">
    <source>
        <dbReference type="ARBA" id="ARBA00004651"/>
    </source>
</evidence>
<sequence length="425" mass="42223">MGRGRAVGALIGLSGGTFLYTTAEALPIGLLLPMAGDLAVPPSQVGMLVTAYGAVVMVASVPLTALVRRVPRRRLLSALLAGFVVSTASTVLADTFALMLAARMATAATHALFWAVVVPAAAELFRPALRGRVVAIVFAGGNVALTLGVPAGTWLGERAGWRASFLAVAGLGAIVLVVVAALLPSTRPDQGHAARGATPDARRFWLLVAVAVLATAGAIAGYTYVALFVTEVSGFAAASVGAVLLARGVASVLGIIAVGVVVDRSPWLALVVTVAVQSAALLGLYAFGHRPAAAVVLIALAGLAFAAFTAVLGGLVLRVAPGRSDLAAATVSAAVNVGITAGAFLGGLVLPGHGVRSTVLLGGLLGVVALAIALGERLVRPAVVGAGGSASVDGAAAPPGRARRRRLAAPHATPTRKPAGRSAGR</sequence>
<feature type="transmembrane region" description="Helical" evidence="7">
    <location>
        <begin position="235"/>
        <end position="260"/>
    </location>
</feature>
<evidence type="ECO:0000313" key="10">
    <source>
        <dbReference type="Proteomes" id="UP000646749"/>
    </source>
</evidence>
<evidence type="ECO:0000256" key="4">
    <source>
        <dbReference type="ARBA" id="ARBA00022989"/>
    </source>
</evidence>
<keyword evidence="5 7" id="KW-0472">Membrane</keyword>
<feature type="transmembrane region" description="Helical" evidence="7">
    <location>
        <begin position="326"/>
        <end position="349"/>
    </location>
</feature>
<dbReference type="SUPFAM" id="SSF103473">
    <property type="entry name" value="MFS general substrate transporter"/>
    <property type="match status" value="1"/>
</dbReference>
<feature type="transmembrane region" description="Helical" evidence="7">
    <location>
        <begin position="204"/>
        <end position="229"/>
    </location>
</feature>
<organism evidence="9 10">
    <name type="scientific">Plantactinospora endophytica</name>
    <dbReference type="NCBI Taxonomy" id="673535"/>
    <lineage>
        <taxon>Bacteria</taxon>
        <taxon>Bacillati</taxon>
        <taxon>Actinomycetota</taxon>
        <taxon>Actinomycetes</taxon>
        <taxon>Micromonosporales</taxon>
        <taxon>Micromonosporaceae</taxon>
        <taxon>Plantactinospora</taxon>
    </lineage>
</organism>
<feature type="transmembrane region" description="Helical" evidence="7">
    <location>
        <begin position="79"/>
        <end position="101"/>
    </location>
</feature>
<accession>A0ABQ4E1H2</accession>
<keyword evidence="3 7" id="KW-0812">Transmembrane</keyword>